<dbReference type="STRING" id="937775.Metlim_2657"/>
<dbReference type="AlphaFoldDB" id="H1Z4E8"/>
<dbReference type="SFLD" id="SFLDG01067">
    <property type="entry name" value="SPASM/twitch_domain_containing"/>
    <property type="match status" value="1"/>
</dbReference>
<dbReference type="GO" id="GO:0003824">
    <property type="term" value="F:catalytic activity"/>
    <property type="evidence" value="ECO:0007669"/>
    <property type="project" value="InterPro"/>
</dbReference>
<evidence type="ECO:0000259" key="7">
    <source>
        <dbReference type="PROSITE" id="PS51918"/>
    </source>
</evidence>
<evidence type="ECO:0000256" key="6">
    <source>
        <dbReference type="ARBA" id="ARBA00023014"/>
    </source>
</evidence>
<keyword evidence="9" id="KW-1185">Reference proteome</keyword>
<feature type="domain" description="Radical SAM core" evidence="7">
    <location>
        <begin position="21"/>
        <end position="164"/>
    </location>
</feature>
<comment type="cofactor">
    <cofactor evidence="1">
        <name>[4Fe-4S] cluster</name>
        <dbReference type="ChEBI" id="CHEBI:49883"/>
    </cofactor>
</comment>
<evidence type="ECO:0000256" key="3">
    <source>
        <dbReference type="ARBA" id="ARBA00022691"/>
    </source>
</evidence>
<dbReference type="InterPro" id="IPR058240">
    <property type="entry name" value="rSAM_sf"/>
</dbReference>
<accession>H1Z4E8</accession>
<dbReference type="RefSeq" id="WP_004079199.1">
    <property type="nucleotide sequence ID" value="NZ_CM001436.1"/>
</dbReference>
<protein>
    <submittedName>
        <fullName evidence="8">Radical SAM domain protein</fullName>
    </submittedName>
</protein>
<keyword evidence="3" id="KW-0949">S-adenosyl-L-methionine</keyword>
<keyword evidence="6" id="KW-0411">Iron-sulfur</keyword>
<dbReference type="InParanoid" id="H1Z4E8"/>
<dbReference type="CDD" id="cd01335">
    <property type="entry name" value="Radical_SAM"/>
    <property type="match status" value="1"/>
</dbReference>
<dbReference type="InterPro" id="IPR013785">
    <property type="entry name" value="Aldolase_TIM"/>
</dbReference>
<dbReference type="SUPFAM" id="SSF102114">
    <property type="entry name" value="Radical SAM enzymes"/>
    <property type="match status" value="1"/>
</dbReference>
<reference evidence="8 9" key="1">
    <citation type="submission" date="2011-10" db="EMBL/GenBank/DDBJ databases">
        <title>The Improved High-Quality Draft genome of Methanoplanus limicola DSM 2279.</title>
        <authorList>
            <consortium name="US DOE Joint Genome Institute (JGI-PGF)"/>
            <person name="Lucas S."/>
            <person name="Copeland A."/>
            <person name="Lapidus A."/>
            <person name="Glavina del Rio T."/>
            <person name="Dalin E."/>
            <person name="Tice H."/>
            <person name="Bruce D."/>
            <person name="Goodwin L."/>
            <person name="Pitluck S."/>
            <person name="Peters L."/>
            <person name="Mikhailova N."/>
            <person name="Lu M."/>
            <person name="Kyrpides N."/>
            <person name="Mavromatis K."/>
            <person name="Ivanova N."/>
            <person name="Markowitz V."/>
            <person name="Cheng J.-F."/>
            <person name="Hugenholtz P."/>
            <person name="Woyke T."/>
            <person name="Wu D."/>
            <person name="Wirth R."/>
            <person name="Brambilla E.-M."/>
            <person name="Klenk H.-P."/>
            <person name="Eisen J.A."/>
        </authorList>
    </citation>
    <scope>NUCLEOTIDE SEQUENCE [LARGE SCALE GENOMIC DNA]</scope>
    <source>
        <strain evidence="8 9">DSM 2279</strain>
    </source>
</reference>
<evidence type="ECO:0000256" key="2">
    <source>
        <dbReference type="ARBA" id="ARBA00022485"/>
    </source>
</evidence>
<dbReference type="PANTHER" id="PTHR43787:SF3">
    <property type="entry name" value="ARYLSULFATASE REGULATORY PROTEIN"/>
    <property type="match status" value="1"/>
</dbReference>
<dbReference type="Gene3D" id="3.20.20.70">
    <property type="entry name" value="Aldolase class I"/>
    <property type="match status" value="1"/>
</dbReference>
<keyword evidence="2" id="KW-0004">4Fe-4S</keyword>
<evidence type="ECO:0000256" key="5">
    <source>
        <dbReference type="ARBA" id="ARBA00023004"/>
    </source>
</evidence>
<name>H1Z4E8_9EURY</name>
<keyword evidence="5" id="KW-0408">Iron</keyword>
<dbReference type="SFLD" id="SFLDS00029">
    <property type="entry name" value="Radical_SAM"/>
    <property type="match status" value="1"/>
</dbReference>
<evidence type="ECO:0000313" key="8">
    <source>
        <dbReference type="EMBL" id="EHQ36696.1"/>
    </source>
</evidence>
<evidence type="ECO:0000313" key="9">
    <source>
        <dbReference type="Proteomes" id="UP000005741"/>
    </source>
</evidence>
<keyword evidence="4" id="KW-0479">Metal-binding</keyword>
<dbReference type="HOGENOM" id="CLU_1615319_0_0_2"/>
<dbReference type="PROSITE" id="PS51918">
    <property type="entry name" value="RADICAL_SAM"/>
    <property type="match status" value="1"/>
</dbReference>
<evidence type="ECO:0000256" key="1">
    <source>
        <dbReference type="ARBA" id="ARBA00001966"/>
    </source>
</evidence>
<proteinExistence type="predicted"/>
<dbReference type="Pfam" id="PF04055">
    <property type="entry name" value="Radical_SAM"/>
    <property type="match status" value="1"/>
</dbReference>
<sequence length="164" mass="18477">MIHKFRKYLNKYYGLFLIRGYIPPKPISLNIFTTRRCNFSCNYCSRNLSINSSVFEGESILKSDFKIEGLKKILIKYPSIRSVSFVGVGEPFLVKDIIEMASLAKKSGKKTSVVTNGSLLHRYFGQIGASFDSISVSLHGLNPDDFSKTTGVDSLVFKQIEKNM</sequence>
<evidence type="ECO:0000256" key="4">
    <source>
        <dbReference type="ARBA" id="ARBA00022723"/>
    </source>
</evidence>
<dbReference type="GO" id="GO:0051539">
    <property type="term" value="F:4 iron, 4 sulfur cluster binding"/>
    <property type="evidence" value="ECO:0007669"/>
    <property type="project" value="UniProtKB-KW"/>
</dbReference>
<dbReference type="OrthoDB" id="5620at2157"/>
<organism evidence="8 9">
    <name type="scientific">Methanoplanus limicola DSM 2279</name>
    <dbReference type="NCBI Taxonomy" id="937775"/>
    <lineage>
        <taxon>Archaea</taxon>
        <taxon>Methanobacteriati</taxon>
        <taxon>Methanobacteriota</taxon>
        <taxon>Stenosarchaea group</taxon>
        <taxon>Methanomicrobia</taxon>
        <taxon>Methanomicrobiales</taxon>
        <taxon>Methanomicrobiaceae</taxon>
        <taxon>Methanoplanus</taxon>
    </lineage>
</organism>
<dbReference type="InterPro" id="IPR007197">
    <property type="entry name" value="rSAM"/>
</dbReference>
<dbReference type="PANTHER" id="PTHR43787">
    <property type="entry name" value="FEMO COFACTOR BIOSYNTHESIS PROTEIN NIFB-RELATED"/>
    <property type="match status" value="1"/>
</dbReference>
<dbReference type="Proteomes" id="UP000005741">
    <property type="component" value="Chromosome"/>
</dbReference>
<dbReference type="EMBL" id="CM001436">
    <property type="protein sequence ID" value="EHQ36696.1"/>
    <property type="molecule type" value="Genomic_DNA"/>
</dbReference>
<gene>
    <name evidence="8" type="ORF">Metlim_2657</name>
</gene>
<dbReference type="GO" id="GO:0046872">
    <property type="term" value="F:metal ion binding"/>
    <property type="evidence" value="ECO:0007669"/>
    <property type="project" value="UniProtKB-KW"/>
</dbReference>